<organism evidence="1 2">
    <name type="scientific">Trifolium medium</name>
    <dbReference type="NCBI Taxonomy" id="97028"/>
    <lineage>
        <taxon>Eukaryota</taxon>
        <taxon>Viridiplantae</taxon>
        <taxon>Streptophyta</taxon>
        <taxon>Embryophyta</taxon>
        <taxon>Tracheophyta</taxon>
        <taxon>Spermatophyta</taxon>
        <taxon>Magnoliopsida</taxon>
        <taxon>eudicotyledons</taxon>
        <taxon>Gunneridae</taxon>
        <taxon>Pentapetalae</taxon>
        <taxon>rosids</taxon>
        <taxon>fabids</taxon>
        <taxon>Fabales</taxon>
        <taxon>Fabaceae</taxon>
        <taxon>Papilionoideae</taxon>
        <taxon>50 kb inversion clade</taxon>
        <taxon>NPAAA clade</taxon>
        <taxon>Hologalegina</taxon>
        <taxon>IRL clade</taxon>
        <taxon>Trifolieae</taxon>
        <taxon>Trifolium</taxon>
    </lineage>
</organism>
<evidence type="ECO:0000313" key="2">
    <source>
        <dbReference type="Proteomes" id="UP000265520"/>
    </source>
</evidence>
<feature type="non-terminal residue" evidence="1">
    <location>
        <position position="1"/>
    </location>
</feature>
<dbReference type="Proteomes" id="UP000265520">
    <property type="component" value="Unassembled WGS sequence"/>
</dbReference>
<keyword evidence="2" id="KW-1185">Reference proteome</keyword>
<dbReference type="EMBL" id="LXQA010378005">
    <property type="protein sequence ID" value="MCI47855.1"/>
    <property type="molecule type" value="Genomic_DNA"/>
</dbReference>
<sequence length="46" mass="4857">SAEGIGMDQVMTYVIGPRKYARKAAYGGSRLNCSSFLGVVLATFIG</sequence>
<accession>A0A392SIS5</accession>
<dbReference type="AlphaFoldDB" id="A0A392SIS5"/>
<proteinExistence type="predicted"/>
<reference evidence="1 2" key="1">
    <citation type="journal article" date="2018" name="Front. Plant Sci.">
        <title>Red Clover (Trifolium pratense) and Zigzag Clover (T. medium) - A Picture of Genomic Similarities and Differences.</title>
        <authorList>
            <person name="Dluhosova J."/>
            <person name="Istvanek J."/>
            <person name="Nedelnik J."/>
            <person name="Repkova J."/>
        </authorList>
    </citation>
    <scope>NUCLEOTIDE SEQUENCE [LARGE SCALE GENOMIC DNA]</scope>
    <source>
        <strain evidence="2">cv. 10/8</strain>
        <tissue evidence="1">Leaf</tissue>
    </source>
</reference>
<protein>
    <submittedName>
        <fullName evidence="1">Uncharacterized protein</fullName>
    </submittedName>
</protein>
<evidence type="ECO:0000313" key="1">
    <source>
        <dbReference type="EMBL" id="MCI47855.1"/>
    </source>
</evidence>
<comment type="caution">
    <text evidence="1">The sequence shown here is derived from an EMBL/GenBank/DDBJ whole genome shotgun (WGS) entry which is preliminary data.</text>
</comment>
<name>A0A392SIS5_9FABA</name>